<comment type="caution">
    <text evidence="1">The sequence shown here is derived from an EMBL/GenBank/DDBJ whole genome shotgun (WGS) entry which is preliminary data.</text>
</comment>
<gene>
    <name evidence="1" type="ORF">Lwal_1630</name>
</gene>
<dbReference type="Proteomes" id="UP000054729">
    <property type="component" value="Unassembled WGS sequence"/>
</dbReference>
<dbReference type="RefSeq" id="WP_058480319.1">
    <property type="nucleotide sequence ID" value="NZ_CAAAIQ010000026.1"/>
</dbReference>
<evidence type="ECO:0000313" key="1">
    <source>
        <dbReference type="EMBL" id="KTD78860.1"/>
    </source>
</evidence>
<proteinExistence type="predicted"/>
<reference evidence="1 2" key="1">
    <citation type="submission" date="2015-11" db="EMBL/GenBank/DDBJ databases">
        <title>Genomic analysis of 38 Legionella species identifies large and diverse effector repertoires.</title>
        <authorList>
            <person name="Burstein D."/>
            <person name="Amaro F."/>
            <person name="Zusman T."/>
            <person name="Lifshitz Z."/>
            <person name="Cohen O."/>
            <person name="Gilbert J.A."/>
            <person name="Pupko T."/>
            <person name="Shuman H.A."/>
            <person name="Segal G."/>
        </authorList>
    </citation>
    <scope>NUCLEOTIDE SEQUENCE [LARGE SCALE GENOMIC DNA]</scope>
    <source>
        <strain evidence="1 2">ATCC 51914</strain>
    </source>
</reference>
<dbReference type="PATRIC" id="fig|66969.6.peg.1779"/>
<dbReference type="STRING" id="66969.Lwal_1630"/>
<accession>A0A0W1ABX1</accession>
<dbReference type="OrthoDB" id="5644657at2"/>
<sequence>MSRKKTLINTVNQHLKYNNQGAYKQRQLRYFVLHKIIEDFYCLREIPATWYALSTAHVIQLVDFWKKSGLKNATIMNYLVCFRAFLNTIEHPINGIDNASLQLTKSRVNKKPIIDRDAVLTQLNDPIAAIQFALQSHFGLTRFEAIQLVPNIHIKEDFLLITREISSNSKDRAIPIHSPMQKKIITSIHTHITASQNLKECLGETHLKLVYHYALKQAGLSTGIQYRYLYAKARLQELNEFPKQLATNMIKEEMSITAASTFWSYCYE</sequence>
<dbReference type="EMBL" id="LNZB01000038">
    <property type="protein sequence ID" value="KTD78860.1"/>
    <property type="molecule type" value="Genomic_DNA"/>
</dbReference>
<evidence type="ECO:0000313" key="2">
    <source>
        <dbReference type="Proteomes" id="UP000054729"/>
    </source>
</evidence>
<protein>
    <submittedName>
        <fullName evidence="1">Uncharacterized protein</fullName>
    </submittedName>
</protein>
<name>A0A0W1ABX1_9GAMM</name>
<keyword evidence="2" id="KW-1185">Reference proteome</keyword>
<dbReference type="AlphaFoldDB" id="A0A0W1ABX1"/>
<organism evidence="1 2">
    <name type="scientific">Legionella waltersii</name>
    <dbReference type="NCBI Taxonomy" id="66969"/>
    <lineage>
        <taxon>Bacteria</taxon>
        <taxon>Pseudomonadati</taxon>
        <taxon>Pseudomonadota</taxon>
        <taxon>Gammaproteobacteria</taxon>
        <taxon>Legionellales</taxon>
        <taxon>Legionellaceae</taxon>
        <taxon>Legionella</taxon>
    </lineage>
</organism>